<dbReference type="PANTHER" id="PTHR37172">
    <property type="entry name" value="TRANSMEMBRANE PROTEIN"/>
    <property type="match status" value="1"/>
</dbReference>
<gene>
    <name evidence="1" type="ORF">DEO72_LG10g2180</name>
</gene>
<dbReference type="EMBL" id="CP039354">
    <property type="protein sequence ID" value="QCE10947.1"/>
    <property type="molecule type" value="Genomic_DNA"/>
</dbReference>
<dbReference type="Proteomes" id="UP000501690">
    <property type="component" value="Linkage Group LG10"/>
</dbReference>
<sequence>MGEMVTVMMTQLVPMVGVAASDTIIIMACVLTSTIGAFPIIILRESIRGLNEVEEKNRALDLSFGPYSKGSGSTGSKIRGFSLHPKAFLLTFLSLKAASPFDCSASPQAHPVVANTVEGVRYPFLFSLSDFRTLPDKPHKNIVRMLKGKPFRKPDISVIIQDLLEKANSEGNVVAPHALIGSESNQISESIARRSSLPQWECLTMASSSSQWFHSGGGVDLCHGETSMVVRPVVDDKVFGVEREVRLVERVVVAASLGGLWWYRFREDVESLVVMVEAKK</sequence>
<keyword evidence="2" id="KW-1185">Reference proteome</keyword>
<organism evidence="1 2">
    <name type="scientific">Vigna unguiculata</name>
    <name type="common">Cowpea</name>
    <dbReference type="NCBI Taxonomy" id="3917"/>
    <lineage>
        <taxon>Eukaryota</taxon>
        <taxon>Viridiplantae</taxon>
        <taxon>Streptophyta</taxon>
        <taxon>Embryophyta</taxon>
        <taxon>Tracheophyta</taxon>
        <taxon>Spermatophyta</taxon>
        <taxon>Magnoliopsida</taxon>
        <taxon>eudicotyledons</taxon>
        <taxon>Gunneridae</taxon>
        <taxon>Pentapetalae</taxon>
        <taxon>rosids</taxon>
        <taxon>fabids</taxon>
        <taxon>Fabales</taxon>
        <taxon>Fabaceae</taxon>
        <taxon>Papilionoideae</taxon>
        <taxon>50 kb inversion clade</taxon>
        <taxon>NPAAA clade</taxon>
        <taxon>indigoferoid/millettioid clade</taxon>
        <taxon>Phaseoleae</taxon>
        <taxon>Vigna</taxon>
    </lineage>
</organism>
<proteinExistence type="predicted"/>
<evidence type="ECO:0000313" key="2">
    <source>
        <dbReference type="Proteomes" id="UP000501690"/>
    </source>
</evidence>
<evidence type="ECO:0000313" key="1">
    <source>
        <dbReference type="EMBL" id="QCE10947.1"/>
    </source>
</evidence>
<dbReference type="PANTHER" id="PTHR37172:SF3">
    <property type="entry name" value="TRANSMEMBRANE PROTEIN"/>
    <property type="match status" value="1"/>
</dbReference>
<name>A0A4D6NG71_VIGUN</name>
<reference evidence="1 2" key="1">
    <citation type="submission" date="2019-04" db="EMBL/GenBank/DDBJ databases">
        <title>An improved genome assembly and genetic linkage map for asparagus bean, Vigna unguiculata ssp. sesquipedialis.</title>
        <authorList>
            <person name="Xia Q."/>
            <person name="Zhang R."/>
            <person name="Dong Y."/>
        </authorList>
    </citation>
    <scope>NUCLEOTIDE SEQUENCE [LARGE SCALE GENOMIC DNA]</scope>
    <source>
        <tissue evidence="1">Leaf</tissue>
    </source>
</reference>
<protein>
    <submittedName>
        <fullName evidence="1">Uncharacterized protein</fullName>
    </submittedName>
</protein>
<dbReference type="AlphaFoldDB" id="A0A4D6NG71"/>
<accession>A0A4D6NG71</accession>